<evidence type="ECO:0000256" key="2">
    <source>
        <dbReference type="ARBA" id="ARBA00009202"/>
    </source>
</evidence>
<proteinExistence type="inferred from homology"/>
<evidence type="ECO:0000313" key="10">
    <source>
        <dbReference type="Ensembl" id="ENSMODP00000033849.2"/>
    </source>
</evidence>
<feature type="transmembrane region" description="Helical" evidence="9">
    <location>
        <begin position="30"/>
        <end position="53"/>
    </location>
</feature>
<dbReference type="HOGENOM" id="CLU_209950_0_0_1"/>
<comment type="subcellular location">
    <subcellularLocation>
        <location evidence="1">Membrane</location>
        <topology evidence="1">Single-pass membrane protein</topology>
    </subcellularLocation>
</comment>
<dbReference type="OMA" id="RKETWKD"/>
<dbReference type="Ensembl" id="ENSMODT00000035433.2">
    <property type="protein sequence ID" value="ENSMODP00000033849.2"/>
    <property type="gene ID" value="ENSMODG00000024310.2"/>
</dbReference>
<feature type="compositionally biased region" description="Basic and acidic residues" evidence="8">
    <location>
        <begin position="10"/>
        <end position="22"/>
    </location>
</feature>
<evidence type="ECO:0000256" key="4">
    <source>
        <dbReference type="ARBA" id="ARBA00022692"/>
    </source>
</evidence>
<organism evidence="10 11">
    <name type="scientific">Monodelphis domestica</name>
    <name type="common">Gray short-tailed opossum</name>
    <dbReference type="NCBI Taxonomy" id="13616"/>
    <lineage>
        <taxon>Eukaryota</taxon>
        <taxon>Metazoa</taxon>
        <taxon>Chordata</taxon>
        <taxon>Craniata</taxon>
        <taxon>Vertebrata</taxon>
        <taxon>Euteleostomi</taxon>
        <taxon>Mammalia</taxon>
        <taxon>Metatheria</taxon>
        <taxon>Didelphimorphia</taxon>
        <taxon>Didelphidae</taxon>
        <taxon>Monodelphis</taxon>
    </lineage>
</organism>
<dbReference type="PANTHER" id="PTHR34644">
    <property type="entry name" value="SINGLE-PASS MEMBRANE AND COILED-COIL DOMAIN-CONTAINING PROTEIN 4"/>
    <property type="match status" value="1"/>
</dbReference>
<dbReference type="Proteomes" id="UP000002280">
    <property type="component" value="Chromosome 7"/>
</dbReference>
<dbReference type="InterPro" id="IPR027960">
    <property type="entry name" value="DUF4519"/>
</dbReference>
<comment type="similarity">
    <text evidence="2">Belongs to the SMCO4 family.</text>
</comment>
<name>F7EHW8_MONDO</name>
<evidence type="ECO:0000256" key="7">
    <source>
        <dbReference type="ARBA" id="ARBA00023136"/>
    </source>
</evidence>
<evidence type="ECO:0000313" key="11">
    <source>
        <dbReference type="Proteomes" id="UP000002280"/>
    </source>
</evidence>
<sequence length="59" mass="6801">MRQLKRKPKKETSRDKKEHKQALQEAQQQITTIGLPMLAVVMVLIVVFIYVAAHLTTIE</sequence>
<keyword evidence="11" id="KW-1185">Reference proteome</keyword>
<dbReference type="Bgee" id="ENSMODG00000024310">
    <property type="expression patterns" value="Expressed in skeleton of lower jaw and 2 other cell types or tissues"/>
</dbReference>
<protein>
    <recommendedName>
        <fullName evidence="3">Single-pass membrane and coiled-coil domain-containing protein 4</fullName>
    </recommendedName>
</protein>
<keyword evidence="4 9" id="KW-0812">Transmembrane</keyword>
<dbReference type="InParanoid" id="F7EHW8"/>
<evidence type="ECO:0000256" key="1">
    <source>
        <dbReference type="ARBA" id="ARBA00004167"/>
    </source>
</evidence>
<evidence type="ECO:0000256" key="9">
    <source>
        <dbReference type="SAM" id="Phobius"/>
    </source>
</evidence>
<dbReference type="PANTHER" id="PTHR34644:SF2">
    <property type="entry name" value="SINGLE-PASS MEMBRANE AND COILED-COIL DOMAIN-CONTAINING PROTEIN 4"/>
    <property type="match status" value="1"/>
</dbReference>
<feature type="region of interest" description="Disordered" evidence="8">
    <location>
        <begin position="1"/>
        <end position="23"/>
    </location>
</feature>
<dbReference type="eggNOG" id="ENOG502S7F4">
    <property type="taxonomic scope" value="Eukaryota"/>
</dbReference>
<gene>
    <name evidence="10" type="primary">SMCO4</name>
</gene>
<dbReference type="GeneTree" id="ENSGT00390000015987"/>
<dbReference type="Pfam" id="PF15012">
    <property type="entry name" value="DUF4519"/>
    <property type="match status" value="1"/>
</dbReference>
<evidence type="ECO:0000256" key="3">
    <source>
        <dbReference type="ARBA" id="ARBA00017503"/>
    </source>
</evidence>
<dbReference type="GO" id="GO:0016020">
    <property type="term" value="C:membrane"/>
    <property type="evidence" value="ECO:0007669"/>
    <property type="project" value="UniProtKB-SubCell"/>
</dbReference>
<dbReference type="AlphaFoldDB" id="F7EHW8"/>
<reference evidence="10" key="3">
    <citation type="submission" date="2025-09" db="UniProtKB">
        <authorList>
            <consortium name="Ensembl"/>
        </authorList>
    </citation>
    <scope>IDENTIFICATION</scope>
</reference>
<reference evidence="10 11" key="1">
    <citation type="journal article" date="2007" name="Nature">
        <title>Genome of the marsupial Monodelphis domestica reveals innovation in non-coding sequences.</title>
        <authorList>
            <person name="Mikkelsen T.S."/>
            <person name="Wakefield M.J."/>
            <person name="Aken B."/>
            <person name="Amemiya C.T."/>
            <person name="Chang J.L."/>
            <person name="Duke S."/>
            <person name="Garber M."/>
            <person name="Gentles A.J."/>
            <person name="Goodstadt L."/>
            <person name="Heger A."/>
            <person name="Jurka J."/>
            <person name="Kamal M."/>
            <person name="Mauceli E."/>
            <person name="Searle S.M."/>
            <person name="Sharpe T."/>
            <person name="Baker M.L."/>
            <person name="Batzer M.A."/>
            <person name="Benos P.V."/>
            <person name="Belov K."/>
            <person name="Clamp M."/>
            <person name="Cook A."/>
            <person name="Cuff J."/>
            <person name="Das R."/>
            <person name="Davidow L."/>
            <person name="Deakin J.E."/>
            <person name="Fazzari M.J."/>
            <person name="Glass J.L."/>
            <person name="Grabherr M."/>
            <person name="Greally J.M."/>
            <person name="Gu W."/>
            <person name="Hore T.A."/>
            <person name="Huttley G.A."/>
            <person name="Kleber M."/>
            <person name="Jirtle R.L."/>
            <person name="Koina E."/>
            <person name="Lee J.T."/>
            <person name="Mahony S."/>
            <person name="Marra M.A."/>
            <person name="Miller R.D."/>
            <person name="Nicholls R.D."/>
            <person name="Oda M."/>
            <person name="Papenfuss A.T."/>
            <person name="Parra Z.E."/>
            <person name="Pollock D.D."/>
            <person name="Ray D.A."/>
            <person name="Schein J.E."/>
            <person name="Speed T.P."/>
            <person name="Thompson K."/>
            <person name="VandeBerg J.L."/>
            <person name="Wade C.M."/>
            <person name="Walker J.A."/>
            <person name="Waters P.D."/>
            <person name="Webber C."/>
            <person name="Weidman J.R."/>
            <person name="Xie X."/>
            <person name="Zody M.C."/>
            <person name="Baldwin J."/>
            <person name="Abdouelleil A."/>
            <person name="Abdulkadir J."/>
            <person name="Abebe A."/>
            <person name="Abera B."/>
            <person name="Abreu J."/>
            <person name="Acer S.C."/>
            <person name="Aftuck L."/>
            <person name="Alexander A."/>
            <person name="An P."/>
            <person name="Anderson E."/>
            <person name="Anderson S."/>
            <person name="Arachi H."/>
            <person name="Azer M."/>
            <person name="Bachantsang P."/>
            <person name="Barry A."/>
            <person name="Bayul T."/>
            <person name="Berlin A."/>
            <person name="Bessette D."/>
            <person name="Bloom T."/>
            <person name="Bloom T."/>
            <person name="Boguslavskiy L."/>
            <person name="Bonnet C."/>
            <person name="Boukhgalter B."/>
            <person name="Bourzgui I."/>
            <person name="Brown A."/>
            <person name="Cahill P."/>
            <person name="Channer S."/>
            <person name="Cheshatsang Y."/>
            <person name="Chuda L."/>
            <person name="Citroen M."/>
            <person name="Collymore A."/>
            <person name="Cooke P."/>
            <person name="Costello M."/>
            <person name="D'Aco K."/>
            <person name="Daza R."/>
            <person name="De Haan G."/>
            <person name="DeGray S."/>
            <person name="DeMaso C."/>
            <person name="Dhargay N."/>
            <person name="Dooley K."/>
            <person name="Dooley E."/>
            <person name="Doricent M."/>
            <person name="Dorje P."/>
            <person name="Dorjee K."/>
            <person name="Dupes A."/>
            <person name="Elong R."/>
            <person name="Falk J."/>
            <person name="Farina A."/>
            <person name="Faro S."/>
            <person name="Ferguson D."/>
            <person name="Fisher S."/>
            <person name="Foley C.D."/>
            <person name="Franke A."/>
            <person name="Friedrich D."/>
            <person name="Gadbois L."/>
            <person name="Gearin G."/>
            <person name="Gearin C.R."/>
            <person name="Giannoukos G."/>
            <person name="Goode T."/>
            <person name="Graham J."/>
            <person name="Grandbois E."/>
            <person name="Grewal S."/>
            <person name="Gyaltsen K."/>
            <person name="Hafez N."/>
            <person name="Hagos B."/>
            <person name="Hall J."/>
            <person name="Henson C."/>
            <person name="Hollinger A."/>
            <person name="Honan T."/>
            <person name="Huard M.D."/>
            <person name="Hughes L."/>
            <person name="Hurhula B."/>
            <person name="Husby M.E."/>
            <person name="Kamat A."/>
            <person name="Kanga B."/>
            <person name="Kashin S."/>
            <person name="Khazanovich D."/>
            <person name="Kisner P."/>
            <person name="Lance K."/>
            <person name="Lara M."/>
            <person name="Lee W."/>
            <person name="Lennon N."/>
            <person name="Letendre F."/>
            <person name="LeVine R."/>
            <person name="Lipovsky A."/>
            <person name="Liu X."/>
            <person name="Liu J."/>
            <person name="Liu S."/>
            <person name="Lokyitsang T."/>
            <person name="Lokyitsang Y."/>
            <person name="Lubonja R."/>
            <person name="Lui A."/>
            <person name="MacDonald P."/>
            <person name="Magnisalis V."/>
            <person name="Maru K."/>
            <person name="Matthews C."/>
            <person name="McCusker W."/>
            <person name="McDonough S."/>
            <person name="Mehta T."/>
            <person name="Meldrim J."/>
            <person name="Meneus L."/>
            <person name="Mihai O."/>
            <person name="Mihalev A."/>
            <person name="Mihova T."/>
            <person name="Mittelman R."/>
            <person name="Mlenga V."/>
            <person name="Montmayeur A."/>
            <person name="Mulrain L."/>
            <person name="Navidi A."/>
            <person name="Naylor J."/>
            <person name="Negash T."/>
            <person name="Nguyen T."/>
            <person name="Nguyen N."/>
            <person name="Nicol R."/>
            <person name="Norbu C."/>
            <person name="Norbu N."/>
            <person name="Novod N."/>
            <person name="O'Neill B."/>
            <person name="Osman S."/>
            <person name="Markiewicz E."/>
            <person name="Oyono O.L."/>
            <person name="Patti C."/>
            <person name="Phunkhang P."/>
            <person name="Pierre F."/>
            <person name="Priest M."/>
            <person name="Raghuraman S."/>
            <person name="Rege F."/>
            <person name="Reyes R."/>
            <person name="Rise C."/>
            <person name="Rogov P."/>
            <person name="Ross K."/>
            <person name="Ryan E."/>
            <person name="Settipalli S."/>
            <person name="Shea T."/>
            <person name="Sherpa N."/>
            <person name="Shi L."/>
            <person name="Shih D."/>
            <person name="Sparrow T."/>
            <person name="Spaulding J."/>
            <person name="Stalker J."/>
            <person name="Stange-Thomann N."/>
            <person name="Stavropoulos S."/>
            <person name="Stone C."/>
            <person name="Strader C."/>
            <person name="Tesfaye S."/>
            <person name="Thomson T."/>
            <person name="Thoulutsang Y."/>
            <person name="Thoulutsang D."/>
            <person name="Topham K."/>
            <person name="Topping I."/>
            <person name="Tsamla T."/>
            <person name="Vassiliev H."/>
            <person name="Vo A."/>
            <person name="Wangchuk T."/>
            <person name="Wangdi T."/>
            <person name="Weiand M."/>
            <person name="Wilkinson J."/>
            <person name="Wilson A."/>
            <person name="Yadav S."/>
            <person name="Young G."/>
            <person name="Yu Q."/>
            <person name="Zembek L."/>
            <person name="Zhong D."/>
            <person name="Zimmer A."/>
            <person name="Zwirko Z."/>
            <person name="Jaffe D.B."/>
            <person name="Alvarez P."/>
            <person name="Brockman W."/>
            <person name="Butler J."/>
            <person name="Chin C."/>
            <person name="Gnerre S."/>
            <person name="MacCallum I."/>
            <person name="Graves J.A."/>
            <person name="Ponting C.P."/>
            <person name="Breen M."/>
            <person name="Samollow P.B."/>
            <person name="Lander E.S."/>
            <person name="Lindblad-Toh K."/>
        </authorList>
    </citation>
    <scope>NUCLEOTIDE SEQUENCE [LARGE SCALE GENOMIC DNA]</scope>
</reference>
<keyword evidence="7 9" id="KW-0472">Membrane</keyword>
<evidence type="ECO:0000256" key="8">
    <source>
        <dbReference type="SAM" id="MobiDB-lite"/>
    </source>
</evidence>
<keyword evidence="6" id="KW-0175">Coiled coil</keyword>
<keyword evidence="5 9" id="KW-1133">Transmembrane helix</keyword>
<dbReference type="FunCoup" id="F7EHW8">
    <property type="interactions" value="22"/>
</dbReference>
<evidence type="ECO:0000256" key="5">
    <source>
        <dbReference type="ARBA" id="ARBA00022989"/>
    </source>
</evidence>
<reference evidence="10" key="2">
    <citation type="submission" date="2025-08" db="UniProtKB">
        <authorList>
            <consortium name="Ensembl"/>
        </authorList>
    </citation>
    <scope>IDENTIFICATION</scope>
</reference>
<accession>F7EHW8</accession>
<evidence type="ECO:0000256" key="6">
    <source>
        <dbReference type="ARBA" id="ARBA00023054"/>
    </source>
</evidence>